<dbReference type="Proteomes" id="UP000095472">
    <property type="component" value="Chromosome"/>
</dbReference>
<name>A0ACD5GXZ0_9CYAN</name>
<protein>
    <submittedName>
        <fullName evidence="1">Uncharacterized protein</fullName>
    </submittedName>
</protein>
<dbReference type="EMBL" id="CP182909">
    <property type="protein sequence ID" value="XPM64816.1"/>
    <property type="molecule type" value="Genomic_DNA"/>
</dbReference>
<keyword evidence="2" id="KW-1185">Reference proteome</keyword>
<gene>
    <name evidence="1" type="ORF">BH720_002355</name>
</gene>
<accession>A0ACD5GXZ0</accession>
<organism evidence="1 2">
    <name type="scientific">Desertifilum tharense IPPAS B-1220</name>
    <dbReference type="NCBI Taxonomy" id="1781255"/>
    <lineage>
        <taxon>Bacteria</taxon>
        <taxon>Bacillati</taxon>
        <taxon>Cyanobacteriota</taxon>
        <taxon>Cyanophyceae</taxon>
        <taxon>Desertifilales</taxon>
        <taxon>Desertifilaceae</taxon>
        <taxon>Desertifilum</taxon>
    </lineage>
</organism>
<proteinExistence type="predicted"/>
<evidence type="ECO:0000313" key="1">
    <source>
        <dbReference type="EMBL" id="XPM64816.1"/>
    </source>
</evidence>
<reference evidence="1 2" key="1">
    <citation type="journal article" date="2016" name="Genome Announc.">
        <title>Draft Genome Sequence of the Thermotolerant Cyanobacterium Desertifilum sp. IPPAS B-1220.</title>
        <authorList>
            <person name="Mironov K.S."/>
            <person name="Sinetova M.A."/>
            <person name="Bolatkhan K."/>
            <person name="Zayadan B.K."/>
            <person name="Ustinova V.V."/>
            <person name="Kupriyanova E.V."/>
            <person name="Skrypnik A.N."/>
            <person name="Gogoleva N.E."/>
            <person name="Gogolev Y.V."/>
            <person name="Los D.A."/>
        </authorList>
    </citation>
    <scope>NUCLEOTIDE SEQUENCE [LARGE SCALE GENOMIC DNA]</scope>
    <source>
        <strain evidence="1 2">IPPAS B-1220</strain>
    </source>
</reference>
<sequence length="84" mass="9209">MQTSLGTPVAPEVRRGAPGEGFEDAGFTRPASGMEMQLQCPQGQSGEDCVLSPVSPYPSFNNSLLDEQLSRYHQRMLESESRMC</sequence>
<evidence type="ECO:0000313" key="2">
    <source>
        <dbReference type="Proteomes" id="UP000095472"/>
    </source>
</evidence>